<organism evidence="2 3">
    <name type="scientific">Roseateles terrae</name>
    <dbReference type="NCBI Taxonomy" id="431060"/>
    <lineage>
        <taxon>Bacteria</taxon>
        <taxon>Pseudomonadati</taxon>
        <taxon>Pseudomonadota</taxon>
        <taxon>Betaproteobacteria</taxon>
        <taxon>Burkholderiales</taxon>
        <taxon>Sphaerotilaceae</taxon>
        <taxon>Roseateles</taxon>
    </lineage>
</organism>
<dbReference type="EMBL" id="JACHXO010000011">
    <property type="protein sequence ID" value="MBB3197291.1"/>
    <property type="molecule type" value="Genomic_DNA"/>
</dbReference>
<sequence>MGGKTMPGKQPTAGSVKTAGKPPGGQWDQVLTPETPVCLATPDAAADFPLRMPDAPTPEQAQAIIAQEAMRWTYVLRSRRRWIGEKKTRERNELAARDALNQIGIDDAEIAQLAASDCVVVRVPWTGQEAMHWESRVLPWEYLIAAATRRGRLQGSEDGRARALTVMREMRLLTRTGPVPPDAATLFAQGARMLVVECMPPELDEYWDLEGEHERLRAALPGAQWHVLNFPTPDELKNTIAKVKPQFIHFAGLDSHLGLKELRRHVGTEALVDLGMPDEPLGEAVGPAVGSIRRVEDITADKQLSQDGVLLRGSPVRDCSRTGTQDGMSSAADPASMPTTTRSYPLLVPAHELAKTLAASGHCALLVTFNFWNSAARIAPLVVAERGALAAVGFQDAFDDALAEYVYGLLYEELVRQAWNIPRAFQNMWTAVRDLPEAEDATGITLWAGQPLLLRHVPAPARPAAPFERRREELDQALPLEHSPSEELPVEVHVRPFRELNYAVLHNAQPLFDSFVIECETPGPDVKVDVDVSVHMGTETARFRRRVKLNKRRVTLTRDVHVPLTAALIRGAHEAISSSLVVEVIQGAKTLYRDSHRLRLLPVDQWRDNQRDGRWLPSFVQPRDSAVERALEQAQRYVKVLRDDPSAGFDGYQLAVAGNEPSLCGVDQQVEAIWAALLHDWRLGYINPPPAYSAALDSQRLRLPSAVWQQRAGTCIDLALLLAACLEYVDIYPVVFLLEGHALPGWWRHADYRDEYLDMPQASSTEVAQVSATENPMANAQVVSWHAGKASWPEVRRWIRQRKLVPIETVRLTEHCGFVEAIEAGVAALSERRDYDSMLEIITARREGVTPLPVQEG</sequence>
<reference evidence="2 3" key="1">
    <citation type="submission" date="2020-08" db="EMBL/GenBank/DDBJ databases">
        <title>Genomic Encyclopedia of Type Strains, Phase III (KMG-III): the genomes of soil and plant-associated and newly described type strains.</title>
        <authorList>
            <person name="Whitman W."/>
        </authorList>
    </citation>
    <scope>NUCLEOTIDE SEQUENCE [LARGE SCALE GENOMIC DNA]</scope>
    <source>
        <strain evidence="2 3">CECT 7247</strain>
    </source>
</reference>
<gene>
    <name evidence="2" type="ORF">FHS28_004718</name>
</gene>
<dbReference type="Proteomes" id="UP000574369">
    <property type="component" value="Unassembled WGS sequence"/>
</dbReference>
<evidence type="ECO:0008006" key="4">
    <source>
        <dbReference type="Google" id="ProtNLM"/>
    </source>
</evidence>
<dbReference type="RefSeq" id="WP_088454389.1">
    <property type="nucleotide sequence ID" value="NZ_JACHXO010000011.1"/>
</dbReference>
<comment type="caution">
    <text evidence="2">The sequence shown here is derived from an EMBL/GenBank/DDBJ whole genome shotgun (WGS) entry which is preliminary data.</text>
</comment>
<name>A0ABR6GYV4_9BURK</name>
<protein>
    <recommendedName>
        <fullName evidence="4">Transglutaminase-like domain-containing protein</fullName>
    </recommendedName>
</protein>
<keyword evidence="3" id="KW-1185">Reference proteome</keyword>
<evidence type="ECO:0000256" key="1">
    <source>
        <dbReference type="SAM" id="MobiDB-lite"/>
    </source>
</evidence>
<accession>A0ABR6GYV4</accession>
<feature type="region of interest" description="Disordered" evidence="1">
    <location>
        <begin position="1"/>
        <end position="31"/>
    </location>
</feature>
<evidence type="ECO:0000313" key="2">
    <source>
        <dbReference type="EMBL" id="MBB3197291.1"/>
    </source>
</evidence>
<evidence type="ECO:0000313" key="3">
    <source>
        <dbReference type="Proteomes" id="UP000574369"/>
    </source>
</evidence>
<proteinExistence type="predicted"/>